<evidence type="ECO:0000256" key="1">
    <source>
        <dbReference type="ARBA" id="ARBA00023125"/>
    </source>
</evidence>
<gene>
    <name evidence="4" type="ORF">DFR67_11462</name>
</gene>
<dbReference type="RefSeq" id="WP_110471699.1">
    <property type="nucleotide sequence ID" value="NZ_QJSP01000014.1"/>
</dbReference>
<sequence length="149" mass="16008">MYETYTTVIGTVISQPRRRQTASGEDVFSFRMACNSRRLDKRNGEWVDGPTLYLTVSCWRKLIDGVVSVVAKGRPVIAHGQIKTNEYVADDGERRADLEMTATTVGLDLSRCAVTYVGATTRGGPGQSVTEPPEAVAQSAAGHTDAAAA</sequence>
<dbReference type="InterPro" id="IPR012340">
    <property type="entry name" value="NA-bd_OB-fold"/>
</dbReference>
<dbReference type="SUPFAM" id="SSF50249">
    <property type="entry name" value="Nucleic acid-binding proteins"/>
    <property type="match status" value="1"/>
</dbReference>
<dbReference type="EMBL" id="QJSP01000014">
    <property type="protein sequence ID" value="PYE13965.1"/>
    <property type="molecule type" value="Genomic_DNA"/>
</dbReference>
<dbReference type="Pfam" id="PF00436">
    <property type="entry name" value="SSB"/>
    <property type="match status" value="1"/>
</dbReference>
<dbReference type="Gene3D" id="2.40.50.140">
    <property type="entry name" value="Nucleic acid-binding proteins"/>
    <property type="match status" value="1"/>
</dbReference>
<evidence type="ECO:0000313" key="4">
    <source>
        <dbReference type="EMBL" id="PYE13965.1"/>
    </source>
</evidence>
<keyword evidence="5" id="KW-1185">Reference proteome</keyword>
<dbReference type="GO" id="GO:0003697">
    <property type="term" value="F:single-stranded DNA binding"/>
    <property type="evidence" value="ECO:0007669"/>
    <property type="project" value="InterPro"/>
</dbReference>
<dbReference type="Proteomes" id="UP000247591">
    <property type="component" value="Unassembled WGS sequence"/>
</dbReference>
<dbReference type="CDD" id="cd04496">
    <property type="entry name" value="SSB_OBF"/>
    <property type="match status" value="1"/>
</dbReference>
<organism evidence="4 5">
    <name type="scientific">Williamsia limnetica</name>
    <dbReference type="NCBI Taxonomy" id="882452"/>
    <lineage>
        <taxon>Bacteria</taxon>
        <taxon>Bacillati</taxon>
        <taxon>Actinomycetota</taxon>
        <taxon>Actinomycetes</taxon>
        <taxon>Mycobacteriales</taxon>
        <taxon>Nocardiaceae</taxon>
        <taxon>Williamsia</taxon>
    </lineage>
</organism>
<evidence type="ECO:0000256" key="3">
    <source>
        <dbReference type="SAM" id="MobiDB-lite"/>
    </source>
</evidence>
<dbReference type="InterPro" id="IPR000424">
    <property type="entry name" value="Primosome_PriB/ssb"/>
</dbReference>
<evidence type="ECO:0000313" key="5">
    <source>
        <dbReference type="Proteomes" id="UP000247591"/>
    </source>
</evidence>
<reference evidence="4 5" key="1">
    <citation type="submission" date="2018-06" db="EMBL/GenBank/DDBJ databases">
        <title>Genomic Encyclopedia of Type Strains, Phase IV (KMG-IV): sequencing the most valuable type-strain genomes for metagenomic binning, comparative biology and taxonomic classification.</title>
        <authorList>
            <person name="Goeker M."/>
        </authorList>
    </citation>
    <scope>NUCLEOTIDE SEQUENCE [LARGE SCALE GENOMIC DNA]</scope>
    <source>
        <strain evidence="4 5">DSM 45521</strain>
    </source>
</reference>
<name>A0A318RJK2_WILLI</name>
<protein>
    <submittedName>
        <fullName evidence="4">Single-strand DNA-binding protein</fullName>
    </submittedName>
</protein>
<accession>A0A318RJK2</accession>
<comment type="caution">
    <text evidence="4">The sequence shown here is derived from an EMBL/GenBank/DDBJ whole genome shotgun (WGS) entry which is preliminary data.</text>
</comment>
<dbReference type="OrthoDB" id="9809878at2"/>
<dbReference type="PROSITE" id="PS50935">
    <property type="entry name" value="SSB"/>
    <property type="match status" value="1"/>
</dbReference>
<feature type="region of interest" description="Disordered" evidence="3">
    <location>
        <begin position="121"/>
        <end position="149"/>
    </location>
</feature>
<dbReference type="AlphaFoldDB" id="A0A318RJK2"/>
<keyword evidence="1 2" id="KW-0238">DNA-binding</keyword>
<proteinExistence type="predicted"/>
<evidence type="ECO:0000256" key="2">
    <source>
        <dbReference type="PROSITE-ProRule" id="PRU00252"/>
    </source>
</evidence>